<evidence type="ECO:0000313" key="3">
    <source>
        <dbReference type="EMBL" id="QJA89676.1"/>
    </source>
</evidence>
<dbReference type="InterPro" id="IPR000182">
    <property type="entry name" value="GNAT_dom"/>
</dbReference>
<gene>
    <name evidence="2" type="ORF">MM415A00584_0006</name>
    <name evidence="3" type="ORF">MM415B02517_0006</name>
</gene>
<dbReference type="Pfam" id="PF00583">
    <property type="entry name" value="Acetyltransf_1"/>
    <property type="match status" value="1"/>
</dbReference>
<proteinExistence type="predicted"/>
<dbReference type="GO" id="GO:0016747">
    <property type="term" value="F:acyltransferase activity, transferring groups other than amino-acyl groups"/>
    <property type="evidence" value="ECO:0007669"/>
    <property type="project" value="InterPro"/>
</dbReference>
<dbReference type="Gene3D" id="3.40.630.30">
    <property type="match status" value="1"/>
</dbReference>
<feature type="domain" description="N-acetyltransferase" evidence="1">
    <location>
        <begin position="1"/>
        <end position="135"/>
    </location>
</feature>
<dbReference type="AlphaFoldDB" id="A0A6M3L4S2"/>
<dbReference type="EMBL" id="MT142861">
    <property type="protein sequence ID" value="QJA89676.1"/>
    <property type="molecule type" value="Genomic_DNA"/>
</dbReference>
<dbReference type="InterPro" id="IPR016181">
    <property type="entry name" value="Acyl_CoA_acyltransferase"/>
</dbReference>
<accession>A0A6M3L4S2</accession>
<organism evidence="3">
    <name type="scientific">viral metagenome</name>
    <dbReference type="NCBI Taxonomy" id="1070528"/>
    <lineage>
        <taxon>unclassified sequences</taxon>
        <taxon>metagenomes</taxon>
        <taxon>organismal metagenomes</taxon>
    </lineage>
</organism>
<reference evidence="3" key="1">
    <citation type="submission" date="2020-03" db="EMBL/GenBank/DDBJ databases">
        <title>The deep terrestrial virosphere.</title>
        <authorList>
            <person name="Holmfeldt K."/>
            <person name="Nilsson E."/>
            <person name="Simone D."/>
            <person name="Lopez-Fernandez M."/>
            <person name="Wu X."/>
            <person name="de Brujin I."/>
            <person name="Lundin D."/>
            <person name="Andersson A."/>
            <person name="Bertilsson S."/>
            <person name="Dopson M."/>
        </authorList>
    </citation>
    <scope>NUCLEOTIDE SEQUENCE</scope>
    <source>
        <strain evidence="2">MM415A00584</strain>
        <strain evidence="3">MM415B02517</strain>
    </source>
</reference>
<evidence type="ECO:0000313" key="2">
    <source>
        <dbReference type="EMBL" id="QJA81119.1"/>
    </source>
</evidence>
<protein>
    <recommendedName>
        <fullName evidence="1">N-acetyltransferase domain-containing protein</fullName>
    </recommendedName>
</protein>
<sequence>MKDLIIENRKELDEEMLSLIQHAKIGEEFDVSADYKFIAKYKDKLVGIIVYRVVTAGTNKYPRFIHIIFHPDYKRSKVAYVFARETEKILARDGYIQTLAYIKQEKAHMRDLAEKFGYEKYAEDDEGKFYCKTIGGRDV</sequence>
<dbReference type="SUPFAM" id="SSF55729">
    <property type="entry name" value="Acyl-CoA N-acyltransferases (Nat)"/>
    <property type="match status" value="1"/>
</dbReference>
<dbReference type="PROSITE" id="PS51186">
    <property type="entry name" value="GNAT"/>
    <property type="match status" value="1"/>
</dbReference>
<dbReference type="EMBL" id="MT142448">
    <property type="protein sequence ID" value="QJA81119.1"/>
    <property type="molecule type" value="Genomic_DNA"/>
</dbReference>
<name>A0A6M3L4S2_9ZZZZ</name>
<evidence type="ECO:0000259" key="1">
    <source>
        <dbReference type="PROSITE" id="PS51186"/>
    </source>
</evidence>